<evidence type="ECO:0000313" key="3">
    <source>
        <dbReference type="EMBL" id="PCS21492.1"/>
    </source>
</evidence>
<dbReference type="PANTHER" id="PTHR43597:SF5">
    <property type="entry name" value="SUFE-LIKE PROTEIN 2, CHLOROPLASTIC"/>
    <property type="match status" value="1"/>
</dbReference>
<dbReference type="AlphaFoldDB" id="A0A2A5T008"/>
<evidence type="ECO:0000259" key="2">
    <source>
        <dbReference type="Pfam" id="PF02657"/>
    </source>
</evidence>
<dbReference type="Gene3D" id="3.90.1010.10">
    <property type="match status" value="1"/>
</dbReference>
<protein>
    <submittedName>
        <fullName evidence="3">Cysteine desulfurase CsdA-CsdE, sulfur acceptor protein CsdE</fullName>
    </submittedName>
</protein>
<dbReference type="SUPFAM" id="SSF82649">
    <property type="entry name" value="SufE/NifU"/>
    <property type="match status" value="1"/>
</dbReference>
<sequence length="119" mass="13815">MSACYSWEDKYRLVIQMGKKLPIMDEALKPQSLQGLGCESQVWLVWKKVDDYYYFSADADSRIVKGLLALILASIEAKTHEKLKAFNFEEYFSTMDFINHISQSLSNDLRVIIKQIKNI</sequence>
<comment type="similarity">
    <text evidence="1">Belongs to the SufE family.</text>
</comment>
<dbReference type="InterPro" id="IPR003808">
    <property type="entry name" value="Fe-S_metab-assoc_dom"/>
</dbReference>
<dbReference type="EMBL" id="NBYY01000034">
    <property type="protein sequence ID" value="PCS21492.1"/>
    <property type="molecule type" value="Genomic_DNA"/>
</dbReference>
<gene>
    <name evidence="3" type="ORF">BTN49_3032</name>
</gene>
<keyword evidence="4" id="KW-1185">Reference proteome</keyword>
<dbReference type="Pfam" id="PF02657">
    <property type="entry name" value="SufE"/>
    <property type="match status" value="1"/>
</dbReference>
<reference evidence="4" key="1">
    <citation type="submission" date="2017-04" db="EMBL/GenBank/DDBJ databases">
        <title>Genome evolution of the luminous symbionts of deep sea anglerfish.</title>
        <authorList>
            <person name="Hendry T.A."/>
        </authorList>
    </citation>
    <scope>NUCLEOTIDE SEQUENCE [LARGE SCALE GENOMIC DNA]</scope>
</reference>
<proteinExistence type="inferred from homology"/>
<evidence type="ECO:0000256" key="1">
    <source>
        <dbReference type="ARBA" id="ARBA00010282"/>
    </source>
</evidence>
<accession>A0A2A5T008</accession>
<feature type="domain" description="Fe-S metabolism associated" evidence="2">
    <location>
        <begin position="2"/>
        <end position="118"/>
    </location>
</feature>
<dbReference type="PANTHER" id="PTHR43597">
    <property type="entry name" value="SULFUR ACCEPTOR PROTEIN CSDE"/>
    <property type="match status" value="1"/>
</dbReference>
<organism evidence="3 4">
    <name type="scientific">Candidatus Enterovibrio escicola</name>
    <dbReference type="NCBI Taxonomy" id="1927127"/>
    <lineage>
        <taxon>Bacteria</taxon>
        <taxon>Pseudomonadati</taxon>
        <taxon>Pseudomonadota</taxon>
        <taxon>Gammaproteobacteria</taxon>
        <taxon>Vibrionales</taxon>
        <taxon>Vibrionaceae</taxon>
        <taxon>Enterovibrio</taxon>
    </lineage>
</organism>
<dbReference type="Proteomes" id="UP000219020">
    <property type="component" value="Unassembled WGS sequence"/>
</dbReference>
<comment type="caution">
    <text evidence="3">The sequence shown here is derived from an EMBL/GenBank/DDBJ whole genome shotgun (WGS) entry which is preliminary data.</text>
</comment>
<name>A0A2A5T008_9GAMM</name>
<evidence type="ECO:0000313" key="4">
    <source>
        <dbReference type="Proteomes" id="UP000219020"/>
    </source>
</evidence>